<dbReference type="InterPro" id="IPR036259">
    <property type="entry name" value="MFS_trans_sf"/>
</dbReference>
<dbReference type="InterPro" id="IPR051337">
    <property type="entry name" value="OPA_Antiporter"/>
</dbReference>
<dbReference type="Gene3D" id="1.20.1250.20">
    <property type="entry name" value="MFS general substrate transporter like domains"/>
    <property type="match status" value="2"/>
</dbReference>
<feature type="transmembrane region" description="Helical" evidence="5">
    <location>
        <begin position="457"/>
        <end position="477"/>
    </location>
</feature>
<feature type="transmembrane region" description="Helical" evidence="5">
    <location>
        <begin position="285"/>
        <end position="304"/>
    </location>
</feature>
<dbReference type="InterPro" id="IPR000849">
    <property type="entry name" value="Sugar_P_transporter"/>
</dbReference>
<keyword evidence="3 5" id="KW-1133">Transmembrane helix</keyword>
<dbReference type="PANTHER" id="PTHR43826:SF7">
    <property type="entry name" value="PROTEIN UHPC, PUTATIVE-RELATED"/>
    <property type="match status" value="1"/>
</dbReference>
<evidence type="ECO:0000313" key="8">
    <source>
        <dbReference type="Proteomes" id="UP000830116"/>
    </source>
</evidence>
<keyword evidence="8" id="KW-1185">Reference proteome</keyword>
<evidence type="ECO:0000256" key="5">
    <source>
        <dbReference type="SAM" id="Phobius"/>
    </source>
</evidence>
<evidence type="ECO:0000313" key="7">
    <source>
        <dbReference type="EMBL" id="UOF01879.1"/>
    </source>
</evidence>
<dbReference type="InterPro" id="IPR011701">
    <property type="entry name" value="MFS"/>
</dbReference>
<gene>
    <name evidence="7" type="ORF">MNR06_02785</name>
</gene>
<feature type="transmembrane region" description="Helical" evidence="5">
    <location>
        <begin position="34"/>
        <end position="50"/>
    </location>
</feature>
<feature type="transmembrane region" description="Helical" evidence="5">
    <location>
        <begin position="70"/>
        <end position="89"/>
    </location>
</feature>
<evidence type="ECO:0000256" key="4">
    <source>
        <dbReference type="ARBA" id="ARBA00023136"/>
    </source>
</evidence>
<feature type="transmembrane region" description="Helical" evidence="5">
    <location>
        <begin position="167"/>
        <end position="185"/>
    </location>
</feature>
<dbReference type="RefSeq" id="WP_243538499.1">
    <property type="nucleotide sequence ID" value="NZ_CP093442.1"/>
</dbReference>
<feature type="transmembrane region" description="Helical" evidence="5">
    <location>
        <begin position="431"/>
        <end position="451"/>
    </location>
</feature>
<feature type="transmembrane region" description="Helical" evidence="5">
    <location>
        <begin position="368"/>
        <end position="387"/>
    </location>
</feature>
<evidence type="ECO:0000256" key="2">
    <source>
        <dbReference type="ARBA" id="ARBA00022692"/>
    </source>
</evidence>
<proteinExistence type="predicted"/>
<reference evidence="7" key="1">
    <citation type="submission" date="2022-03" db="EMBL/GenBank/DDBJ databases">
        <title>Genome Identification and Characterization of new species Bdellovibrio reynosense LBG001 sp. nov. from a Mexico soil sample.</title>
        <authorList>
            <person name="Camilli A."/>
            <person name="Ajao Y."/>
            <person name="Guo X."/>
        </authorList>
    </citation>
    <scope>NUCLEOTIDE SEQUENCE</scope>
    <source>
        <strain evidence="7">LBG001</strain>
    </source>
</reference>
<dbReference type="PROSITE" id="PS50850">
    <property type="entry name" value="MFS"/>
    <property type="match status" value="1"/>
</dbReference>
<dbReference type="SUPFAM" id="SSF103473">
    <property type="entry name" value="MFS general substrate transporter"/>
    <property type="match status" value="1"/>
</dbReference>
<comment type="subcellular location">
    <subcellularLocation>
        <location evidence="1">Endomembrane system</location>
        <topology evidence="1">Multi-pass membrane protein</topology>
    </subcellularLocation>
</comment>
<dbReference type="PANTHER" id="PTHR43826">
    <property type="entry name" value="GLUCOSE-6-PHOSPHATE EXCHANGER SLC37A4"/>
    <property type="match status" value="1"/>
</dbReference>
<evidence type="ECO:0000256" key="3">
    <source>
        <dbReference type="ARBA" id="ARBA00022989"/>
    </source>
</evidence>
<evidence type="ECO:0000259" key="6">
    <source>
        <dbReference type="PROSITE" id="PS50850"/>
    </source>
</evidence>
<sequence length="515" mass="56340">MALLLVSLCLAAVITLYFKNNPLGHSRKFMIRRFINWFPLGMTYAFLYMARYNLNVSKNAMGDMMTKEQFGLIFAAGTITYGLSFLLNGPLVDKIGGKKGIIIAAIGSSIVNLLMAGVTYLYLIGELKTNMVVAFSCLYALNMFFQSYGAVSIIKVKAYWFHVRERGVFGAIFGTLISFGVYFAFDWGQAIVDASKVNPTGERTAFGNFIAHIFAIDTGTTDATWLVFCIPAFLLMIWALIDMVLLKDSPKDANFDEFDTADASSNPGEDDDKLQISIGFMLKKIFTNPVMITIALVDFTSGVLRNGIMQWYLVFAKEMKDKDAAFFEGSKFFIENWGLLLCLTGIFGGFLAGIISDRVFNSRRGPPAAINNAIMVVLLTIMAFSLFRNPTVLGLSAVMITLTVIGVHSLMSGTAAADFGGKKMTATASGIVDGFVYLGSGIQSLAIGFLSAKSWSYWPLFLIPFAVMGLLLSLRMWNELPAATKKYILEVEKAEIKKQEAGIAATPTPDPAGAN</sequence>
<feature type="transmembrane region" description="Helical" evidence="5">
    <location>
        <begin position="101"/>
        <end position="123"/>
    </location>
</feature>
<dbReference type="Pfam" id="PF07690">
    <property type="entry name" value="MFS_1"/>
    <property type="match status" value="1"/>
</dbReference>
<protein>
    <submittedName>
        <fullName evidence="7">MFS transporter</fullName>
    </submittedName>
</protein>
<feature type="transmembrane region" description="Helical" evidence="5">
    <location>
        <begin position="223"/>
        <end position="241"/>
    </location>
</feature>
<dbReference type="EMBL" id="CP093442">
    <property type="protein sequence ID" value="UOF01879.1"/>
    <property type="molecule type" value="Genomic_DNA"/>
</dbReference>
<dbReference type="Proteomes" id="UP000830116">
    <property type="component" value="Chromosome"/>
</dbReference>
<feature type="domain" description="Major facilitator superfamily (MFS) profile" evidence="6">
    <location>
        <begin position="1"/>
        <end position="481"/>
    </location>
</feature>
<accession>A0ABY4CAS3</accession>
<feature type="transmembrane region" description="Helical" evidence="5">
    <location>
        <begin position="337"/>
        <end position="356"/>
    </location>
</feature>
<feature type="transmembrane region" description="Helical" evidence="5">
    <location>
        <begin position="393"/>
        <end position="419"/>
    </location>
</feature>
<organism evidence="7 8">
    <name type="scientific">Bdellovibrio reynosensis</name>
    <dbReference type="NCBI Taxonomy" id="2835041"/>
    <lineage>
        <taxon>Bacteria</taxon>
        <taxon>Pseudomonadati</taxon>
        <taxon>Bdellovibrionota</taxon>
        <taxon>Bdellovibrionia</taxon>
        <taxon>Bdellovibrionales</taxon>
        <taxon>Pseudobdellovibrionaceae</taxon>
        <taxon>Bdellovibrio</taxon>
    </lineage>
</organism>
<keyword evidence="4 5" id="KW-0472">Membrane</keyword>
<name>A0ABY4CAS3_9BACT</name>
<dbReference type="PIRSF" id="PIRSF002808">
    <property type="entry name" value="Hexose_phosphate_transp"/>
    <property type="match status" value="1"/>
</dbReference>
<keyword evidence="2 5" id="KW-0812">Transmembrane</keyword>
<evidence type="ECO:0000256" key="1">
    <source>
        <dbReference type="ARBA" id="ARBA00004127"/>
    </source>
</evidence>
<dbReference type="InterPro" id="IPR020846">
    <property type="entry name" value="MFS_dom"/>
</dbReference>